<reference evidence="1" key="2">
    <citation type="submission" date="2014-06" db="EMBL/GenBank/DDBJ databases">
        <title>Detection of mecC-MRSA isolates in river water: a potential role for water in the environmental dissemination.</title>
        <authorList>
            <person name="Porrero M.C."/>
            <person name="Harrison E.M."/>
            <person name="Fernandez-Garayzabal J.F."/>
            <person name="Paterson G.K."/>
            <person name="Diez-Guerrir A."/>
            <person name="Holmes M.A."/>
            <person name="Dominguez L."/>
        </authorList>
    </citation>
    <scope>NUCLEOTIDE SEQUENCE</scope>
    <source>
        <strain evidence="1">ZTA09/03698-9ST</strain>
    </source>
</reference>
<proteinExistence type="predicted"/>
<evidence type="ECO:0008006" key="2">
    <source>
        <dbReference type="Google" id="ProtNLM"/>
    </source>
</evidence>
<organism evidence="1">
    <name type="scientific">Staphylococcus aureus</name>
    <dbReference type="NCBI Taxonomy" id="1280"/>
    <lineage>
        <taxon>Bacteria</taxon>
        <taxon>Bacillati</taxon>
        <taxon>Bacillota</taxon>
        <taxon>Bacilli</taxon>
        <taxon>Bacillales</taxon>
        <taxon>Staphylococcaceae</taxon>
        <taxon>Staphylococcus</taxon>
    </lineage>
</organism>
<dbReference type="EMBL" id="LK024544">
    <property type="protein sequence ID" value="CDR19502.1"/>
    <property type="molecule type" value="Genomic_DNA"/>
</dbReference>
<evidence type="ECO:0000313" key="1">
    <source>
        <dbReference type="EMBL" id="CDR19502.1"/>
    </source>
</evidence>
<reference evidence="1" key="1">
    <citation type="submission" date="2014-04" db="EMBL/GenBank/DDBJ databases">
        <authorList>
            <person name="Harrison E."/>
        </authorList>
    </citation>
    <scope>NUCLEOTIDE SEQUENCE</scope>
    <source>
        <strain evidence="1">ZTA09/03698-9ST</strain>
    </source>
</reference>
<name>A0A068W947_STAAU</name>
<accession>A0A068W947</accession>
<sequence>MIIMTEFTPFFDGSNQLNYRKFVILRFHGVSKRKICKMYNFAYFRILEVCEMAKKNDYRFTYKDYKFLKQYGVSNTFICKMYHISIEDLEFFEVMNR</sequence>
<protein>
    <recommendedName>
        <fullName evidence="2">Transposon-related protein</fullName>
    </recommendedName>
</protein>
<dbReference type="AlphaFoldDB" id="A0A068W947"/>